<dbReference type="InterPro" id="IPR052048">
    <property type="entry name" value="ST_Response_Regulator"/>
</dbReference>
<feature type="domain" description="Response regulatory" evidence="2">
    <location>
        <begin position="6"/>
        <end position="121"/>
    </location>
</feature>
<organism evidence="3">
    <name type="scientific">uncultured Lysobacter sp</name>
    <dbReference type="NCBI Taxonomy" id="271060"/>
    <lineage>
        <taxon>Bacteria</taxon>
        <taxon>Pseudomonadati</taxon>
        <taxon>Pseudomonadota</taxon>
        <taxon>Gammaproteobacteria</taxon>
        <taxon>Lysobacterales</taxon>
        <taxon>Lysobacteraceae</taxon>
        <taxon>Lysobacter</taxon>
        <taxon>environmental samples</taxon>
    </lineage>
</organism>
<reference evidence="3" key="1">
    <citation type="submission" date="2020-02" db="EMBL/GenBank/DDBJ databases">
        <authorList>
            <person name="Meier V. D."/>
        </authorList>
    </citation>
    <scope>NUCLEOTIDE SEQUENCE</scope>
    <source>
        <strain evidence="3">AVDCRST_MAG71</strain>
    </source>
</reference>
<dbReference type="SMART" id="SM00448">
    <property type="entry name" value="REC"/>
    <property type="match status" value="1"/>
</dbReference>
<dbReference type="PROSITE" id="PS50110">
    <property type="entry name" value="RESPONSE_REGULATORY"/>
    <property type="match status" value="1"/>
</dbReference>
<accession>A0A6J4KJW0</accession>
<evidence type="ECO:0000256" key="1">
    <source>
        <dbReference type="PROSITE-ProRule" id="PRU00169"/>
    </source>
</evidence>
<feature type="modified residue" description="4-aspartylphosphate" evidence="1">
    <location>
        <position position="56"/>
    </location>
</feature>
<proteinExistence type="predicted"/>
<evidence type="ECO:0000259" key="2">
    <source>
        <dbReference type="PROSITE" id="PS50110"/>
    </source>
</evidence>
<dbReference type="EMBL" id="CADCUA010000152">
    <property type="protein sequence ID" value="CAA9308081.1"/>
    <property type="molecule type" value="Genomic_DNA"/>
</dbReference>
<dbReference type="InterPro" id="IPR001789">
    <property type="entry name" value="Sig_transdc_resp-reg_receiver"/>
</dbReference>
<protein>
    <submittedName>
        <fullName evidence="3">Chemotaxis response regulator</fullName>
    </submittedName>
</protein>
<dbReference type="Pfam" id="PF00072">
    <property type="entry name" value="Response_reg"/>
    <property type="match status" value="1"/>
</dbReference>
<dbReference type="AlphaFoldDB" id="A0A6J4KJW0"/>
<name>A0A6J4KJW0_9GAMM</name>
<dbReference type="PANTHER" id="PTHR43228:SF1">
    <property type="entry name" value="TWO-COMPONENT RESPONSE REGULATOR ARR22"/>
    <property type="match status" value="1"/>
</dbReference>
<dbReference type="Gene3D" id="3.40.50.2300">
    <property type="match status" value="1"/>
</dbReference>
<dbReference type="SUPFAM" id="SSF52172">
    <property type="entry name" value="CheY-like"/>
    <property type="match status" value="1"/>
</dbReference>
<gene>
    <name evidence="3" type="ORF">AVDCRST_MAG71-516</name>
</gene>
<dbReference type="InterPro" id="IPR011006">
    <property type="entry name" value="CheY-like_superfamily"/>
</dbReference>
<dbReference type="PANTHER" id="PTHR43228">
    <property type="entry name" value="TWO-COMPONENT RESPONSE REGULATOR"/>
    <property type="match status" value="1"/>
</dbReference>
<keyword evidence="1" id="KW-0597">Phosphoprotein</keyword>
<dbReference type="GO" id="GO:0000160">
    <property type="term" value="P:phosphorelay signal transduction system"/>
    <property type="evidence" value="ECO:0007669"/>
    <property type="project" value="InterPro"/>
</dbReference>
<evidence type="ECO:0000313" key="3">
    <source>
        <dbReference type="EMBL" id="CAA9308081.1"/>
    </source>
</evidence>
<sequence length="122" mass="13481">MASRITVLLCDDSRALRMLTARQLTECGFDVIGEADNGLTAVSQYQALKPEVVLLDLVMPHQDGKQALRQILDFDPKARVVILSSLGAQSDIEECLRVGAKSYLQKPIDPEAMVRVLRETVL</sequence>